<dbReference type="RefSeq" id="WP_099472050.1">
    <property type="nucleotide sequence ID" value="NZ_CP041025.1"/>
</dbReference>
<organism evidence="1 2">
    <name type="scientific">Paremcibacter congregatus</name>
    <dbReference type="NCBI Taxonomy" id="2043170"/>
    <lineage>
        <taxon>Bacteria</taxon>
        <taxon>Pseudomonadati</taxon>
        <taxon>Pseudomonadota</taxon>
        <taxon>Alphaproteobacteria</taxon>
        <taxon>Emcibacterales</taxon>
        <taxon>Emcibacteraceae</taxon>
        <taxon>Paremcibacter</taxon>
    </lineage>
</organism>
<dbReference type="OrthoDB" id="9152892at2"/>
<proteinExistence type="predicted"/>
<evidence type="ECO:0000313" key="2">
    <source>
        <dbReference type="Proteomes" id="UP000229730"/>
    </source>
</evidence>
<keyword evidence="2" id="KW-1185">Reference proteome</keyword>
<dbReference type="InParanoid" id="A0A2G4YS56"/>
<dbReference type="Proteomes" id="UP000229730">
    <property type="component" value="Unassembled WGS sequence"/>
</dbReference>
<evidence type="ECO:0008006" key="3">
    <source>
        <dbReference type="Google" id="ProtNLM"/>
    </source>
</evidence>
<sequence length="262" mass="30301">MTDRPLEVELHSYVDGLLDEEAMNRVEEYLLENKVVASEVQKYLVDKRNIRKFVDMETGLQPSATVKRLEDQLARKLKRKRFTQWHYAAVLAMVMTASGWVGHDVYQEIYNGPWFTDEIAVAHNLTSMEPRETRPLSTEAVQSLFSRIGEPAELPDLTEFGLAPSGARLVPSYEGLVLQVTYRGAHNESLSYFLLHDNKEEELPLRILHRPNVSVAYWQHAFSRYAIVSPMSDEKVRNIADYMDLTHSQFLEKLQKKDLLKF</sequence>
<comment type="caution">
    <text evidence="1">The sequence shown here is derived from an EMBL/GenBank/DDBJ whole genome shotgun (WGS) entry which is preliminary data.</text>
</comment>
<gene>
    <name evidence="1" type="ORF">CRD36_07040</name>
</gene>
<evidence type="ECO:0000313" key="1">
    <source>
        <dbReference type="EMBL" id="PHZ85162.1"/>
    </source>
</evidence>
<reference evidence="1 2" key="1">
    <citation type="submission" date="2017-10" db="EMBL/GenBank/DDBJ databases">
        <title>Frigbacter circumglobatus gen. nov. sp. nov., isolated from sediment cultured in situ.</title>
        <authorList>
            <person name="Zhao Z."/>
        </authorList>
    </citation>
    <scope>NUCLEOTIDE SEQUENCE [LARGE SCALE GENOMIC DNA]</scope>
    <source>
        <strain evidence="1 2">ZYL</strain>
    </source>
</reference>
<name>A0A2G4YS56_9PROT</name>
<accession>A0A2G4YS56</accession>
<dbReference type="AlphaFoldDB" id="A0A2G4YS56"/>
<protein>
    <recommendedName>
        <fullName evidence="3">Anti-sigma factor</fullName>
    </recommendedName>
</protein>
<dbReference type="EMBL" id="PDEM01000016">
    <property type="protein sequence ID" value="PHZ85162.1"/>
    <property type="molecule type" value="Genomic_DNA"/>
</dbReference>